<evidence type="ECO:0000256" key="2">
    <source>
        <dbReference type="HAMAP-Rule" id="MF_00984"/>
    </source>
</evidence>
<comment type="subunit">
    <text evidence="2">Homotetramer.</text>
</comment>
<dbReference type="SUPFAM" id="SSF50249">
    <property type="entry name" value="Nucleic acid-binding proteins"/>
    <property type="match status" value="1"/>
</dbReference>
<reference evidence="5 6" key="1">
    <citation type="journal article" date="2019" name="Nat. Med.">
        <title>A library of human gut bacterial isolates paired with longitudinal multiomics data enables mechanistic microbiome research.</title>
        <authorList>
            <person name="Poyet M."/>
            <person name="Groussin M."/>
            <person name="Gibbons S.M."/>
            <person name="Avila-Pacheco J."/>
            <person name="Jiang X."/>
            <person name="Kearney S.M."/>
            <person name="Perrotta A.R."/>
            <person name="Berdy B."/>
            <person name="Zhao S."/>
            <person name="Lieberman T.D."/>
            <person name="Swanson P.K."/>
            <person name="Smith M."/>
            <person name="Roesemann S."/>
            <person name="Alexander J.E."/>
            <person name="Rich S.A."/>
            <person name="Livny J."/>
            <person name="Vlamakis H."/>
            <person name="Clish C."/>
            <person name="Bullock K."/>
            <person name="Deik A."/>
            <person name="Scott J."/>
            <person name="Pierce K.A."/>
            <person name="Xavier R.J."/>
            <person name="Alm E.J."/>
        </authorList>
    </citation>
    <scope>NUCLEOTIDE SEQUENCE [LARGE SCALE GENOMIC DNA]</scope>
    <source>
        <strain evidence="5 6">BIOML-B1</strain>
    </source>
</reference>
<dbReference type="InterPro" id="IPR012340">
    <property type="entry name" value="NA-bd_OB-fold"/>
</dbReference>
<name>A0A844DI52_9FIRM</name>
<dbReference type="PROSITE" id="PS50935">
    <property type="entry name" value="SSB"/>
    <property type="match status" value="1"/>
</dbReference>
<gene>
    <name evidence="5" type="primary">ssb</name>
    <name evidence="5" type="ORF">GKE10_00145</name>
</gene>
<organism evidence="5 6">
    <name type="scientific">Faecalibacterium prausnitzii</name>
    <dbReference type="NCBI Taxonomy" id="853"/>
    <lineage>
        <taxon>Bacteria</taxon>
        <taxon>Bacillati</taxon>
        <taxon>Bacillota</taxon>
        <taxon>Clostridia</taxon>
        <taxon>Eubacteriales</taxon>
        <taxon>Oscillospiraceae</taxon>
        <taxon>Faecalibacterium</taxon>
    </lineage>
</organism>
<sequence length="167" mass="18649">MLNVVAIMGRLVADPELRTTQQGTNVCTFRIACERSYTPKGQQRQADFVDIVAWGKTAEFICKFFQRGSMIAVDGSLQTRQYQDKQGNKRTAVEVLANNISFAGAKTADKPAARDFDRQTQNYTHEEKTAQSAPQPRFTDGQLDAIPEAERYNADSAVFSDTDDLPF</sequence>
<evidence type="ECO:0000256" key="3">
    <source>
        <dbReference type="RuleBase" id="RU000524"/>
    </source>
</evidence>
<feature type="region of interest" description="Disordered" evidence="4">
    <location>
        <begin position="108"/>
        <end position="144"/>
    </location>
</feature>
<dbReference type="PANTHER" id="PTHR10302">
    <property type="entry name" value="SINGLE-STRANDED DNA-BINDING PROTEIN"/>
    <property type="match status" value="1"/>
</dbReference>
<evidence type="ECO:0000313" key="6">
    <source>
        <dbReference type="Proteomes" id="UP000462091"/>
    </source>
</evidence>
<dbReference type="NCBIfam" id="TIGR00621">
    <property type="entry name" value="ssb"/>
    <property type="match status" value="1"/>
</dbReference>
<dbReference type="PANTHER" id="PTHR10302:SF27">
    <property type="entry name" value="SINGLE-STRANDED DNA-BINDING PROTEIN"/>
    <property type="match status" value="1"/>
</dbReference>
<comment type="caution">
    <text evidence="5">The sequence shown here is derived from an EMBL/GenBank/DDBJ whole genome shotgun (WGS) entry which is preliminary data.</text>
</comment>
<dbReference type="Gene3D" id="2.40.50.140">
    <property type="entry name" value="Nucleic acid-binding proteins"/>
    <property type="match status" value="1"/>
</dbReference>
<dbReference type="HAMAP" id="MF_00984">
    <property type="entry name" value="SSB"/>
    <property type="match status" value="1"/>
</dbReference>
<dbReference type="EMBL" id="WKQM01000001">
    <property type="protein sequence ID" value="MSC50347.1"/>
    <property type="molecule type" value="Genomic_DNA"/>
</dbReference>
<dbReference type="GO" id="GO:0006260">
    <property type="term" value="P:DNA replication"/>
    <property type="evidence" value="ECO:0007669"/>
    <property type="project" value="InterPro"/>
</dbReference>
<keyword evidence="1 2" id="KW-0238">DNA-binding</keyword>
<dbReference type="Pfam" id="PF00436">
    <property type="entry name" value="SSB"/>
    <property type="match status" value="1"/>
</dbReference>
<dbReference type="RefSeq" id="WP_154265262.1">
    <property type="nucleotide sequence ID" value="NZ_WKQM01000001.1"/>
</dbReference>
<proteinExistence type="inferred from homology"/>
<dbReference type="AlphaFoldDB" id="A0A844DI52"/>
<dbReference type="GO" id="GO:0009295">
    <property type="term" value="C:nucleoid"/>
    <property type="evidence" value="ECO:0007669"/>
    <property type="project" value="TreeGrafter"/>
</dbReference>
<dbReference type="Proteomes" id="UP000462091">
    <property type="component" value="Unassembled WGS sequence"/>
</dbReference>
<evidence type="ECO:0000256" key="4">
    <source>
        <dbReference type="SAM" id="MobiDB-lite"/>
    </source>
</evidence>
<dbReference type="CDD" id="cd04496">
    <property type="entry name" value="SSB_OBF"/>
    <property type="match status" value="1"/>
</dbReference>
<evidence type="ECO:0000256" key="1">
    <source>
        <dbReference type="ARBA" id="ARBA00023125"/>
    </source>
</evidence>
<dbReference type="GO" id="GO:0003697">
    <property type="term" value="F:single-stranded DNA binding"/>
    <property type="evidence" value="ECO:0007669"/>
    <property type="project" value="UniProtKB-UniRule"/>
</dbReference>
<feature type="compositionally biased region" description="Basic and acidic residues" evidence="4">
    <location>
        <begin position="108"/>
        <end position="129"/>
    </location>
</feature>
<dbReference type="InterPro" id="IPR000424">
    <property type="entry name" value="Primosome_PriB/ssb"/>
</dbReference>
<accession>A0A844DI52</accession>
<dbReference type="InterPro" id="IPR011344">
    <property type="entry name" value="ssDNA-bd"/>
</dbReference>
<comment type="caution">
    <text evidence="2">Lacks conserved residue(s) required for the propagation of feature annotation.</text>
</comment>
<protein>
    <recommendedName>
        <fullName evidence="2 3">Single-stranded DNA-binding protein</fullName>
        <shortName evidence="2">SSB</shortName>
    </recommendedName>
</protein>
<evidence type="ECO:0000313" key="5">
    <source>
        <dbReference type="EMBL" id="MSC50347.1"/>
    </source>
</evidence>